<dbReference type="OMA" id="QMSRHSK"/>
<evidence type="ECO:0000313" key="4">
    <source>
        <dbReference type="Proteomes" id="UP000594263"/>
    </source>
</evidence>
<feature type="domain" description="Copine C-terminal" evidence="2">
    <location>
        <begin position="42"/>
        <end position="228"/>
    </location>
</feature>
<dbReference type="SUPFAM" id="SSF53300">
    <property type="entry name" value="vWA-like"/>
    <property type="match status" value="1"/>
</dbReference>
<dbReference type="EnsemblPlants" id="Kaladp0101s0184.1.v1.1">
    <property type="protein sequence ID" value="Kaladp0101s0184.1.v1.1"/>
    <property type="gene ID" value="Kaladp0101s0184.v1.1"/>
</dbReference>
<keyword evidence="4" id="KW-1185">Reference proteome</keyword>
<dbReference type="GO" id="GO:0005544">
    <property type="term" value="F:calcium-dependent phospholipid binding"/>
    <property type="evidence" value="ECO:0007669"/>
    <property type="project" value="InterPro"/>
</dbReference>
<sequence length="238" mass="25663">MGCGFSDIKGGQQAVGGTPARPGDTAADPGPNEAVVLFNKLRDKYFPSWGFGGRLPSGVVSHCFSLNGNESKPEVVGVDGILNAYASAIYNVSLAGPTLFGQVINKAAEIAGYSLSRYERKYFVLLIITDGVLTDLAETKNALVRASDLPLSVLIVGVGNADFSQMEELDADNGRRLQNSEGRVATRDIVQFVPMREVNAGQISVVQSLLEELPEQFLTFMRRRDIKPNSTSMTQAPY</sequence>
<dbReference type="InterPro" id="IPR045052">
    <property type="entry name" value="Copine"/>
</dbReference>
<dbReference type="AlphaFoldDB" id="A0A7N0V471"/>
<evidence type="ECO:0000313" key="3">
    <source>
        <dbReference type="EnsemblPlants" id="Kaladp0101s0184.1.v1.1"/>
    </source>
</evidence>
<evidence type="ECO:0000259" key="2">
    <source>
        <dbReference type="Pfam" id="PF07002"/>
    </source>
</evidence>
<dbReference type="Gene3D" id="3.40.50.410">
    <property type="entry name" value="von Willebrand factor, type A domain"/>
    <property type="match status" value="1"/>
</dbReference>
<dbReference type="PANTHER" id="PTHR10857:SF120">
    <property type="entry name" value="PROTEIN BONZAI 3"/>
    <property type="match status" value="1"/>
</dbReference>
<dbReference type="InterPro" id="IPR036465">
    <property type="entry name" value="vWFA_dom_sf"/>
</dbReference>
<feature type="region of interest" description="Disordered" evidence="1">
    <location>
        <begin position="1"/>
        <end position="29"/>
    </location>
</feature>
<dbReference type="PANTHER" id="PTHR10857">
    <property type="entry name" value="COPINE"/>
    <property type="match status" value="1"/>
</dbReference>
<dbReference type="GO" id="GO:0071277">
    <property type="term" value="P:cellular response to calcium ion"/>
    <property type="evidence" value="ECO:0007669"/>
    <property type="project" value="TreeGrafter"/>
</dbReference>
<dbReference type="Gramene" id="Kaladp0101s0184.1.v1.1">
    <property type="protein sequence ID" value="Kaladp0101s0184.1.v1.1"/>
    <property type="gene ID" value="Kaladp0101s0184.v1.1"/>
</dbReference>
<protein>
    <recommendedName>
        <fullName evidence="2">Copine C-terminal domain-containing protein</fullName>
    </recommendedName>
</protein>
<dbReference type="Pfam" id="PF07002">
    <property type="entry name" value="Copine"/>
    <property type="match status" value="1"/>
</dbReference>
<accession>A0A7N0V471</accession>
<organism evidence="3 4">
    <name type="scientific">Kalanchoe fedtschenkoi</name>
    <name type="common">Lavender scallops</name>
    <name type="synonym">South American air plant</name>
    <dbReference type="NCBI Taxonomy" id="63787"/>
    <lineage>
        <taxon>Eukaryota</taxon>
        <taxon>Viridiplantae</taxon>
        <taxon>Streptophyta</taxon>
        <taxon>Embryophyta</taxon>
        <taxon>Tracheophyta</taxon>
        <taxon>Spermatophyta</taxon>
        <taxon>Magnoliopsida</taxon>
        <taxon>eudicotyledons</taxon>
        <taxon>Gunneridae</taxon>
        <taxon>Pentapetalae</taxon>
        <taxon>Saxifragales</taxon>
        <taxon>Crassulaceae</taxon>
        <taxon>Kalanchoe</taxon>
    </lineage>
</organism>
<proteinExistence type="predicted"/>
<name>A0A7N0V471_KALFE</name>
<reference evidence="3" key="1">
    <citation type="submission" date="2021-01" db="UniProtKB">
        <authorList>
            <consortium name="EnsemblPlants"/>
        </authorList>
    </citation>
    <scope>IDENTIFICATION</scope>
</reference>
<dbReference type="GO" id="GO:0005886">
    <property type="term" value="C:plasma membrane"/>
    <property type="evidence" value="ECO:0007669"/>
    <property type="project" value="TreeGrafter"/>
</dbReference>
<evidence type="ECO:0000256" key="1">
    <source>
        <dbReference type="SAM" id="MobiDB-lite"/>
    </source>
</evidence>
<dbReference type="Proteomes" id="UP000594263">
    <property type="component" value="Unplaced"/>
</dbReference>
<dbReference type="InterPro" id="IPR010734">
    <property type="entry name" value="Copine_C"/>
</dbReference>